<gene>
    <name evidence="1" type="ORF">GNP95_21410</name>
</gene>
<protein>
    <recommendedName>
        <fullName evidence="3">VCBS repeat-containing protein</fullName>
    </recommendedName>
</protein>
<dbReference type="PROSITE" id="PS51257">
    <property type="entry name" value="PROKAR_LIPOPROTEIN"/>
    <property type="match status" value="1"/>
</dbReference>
<dbReference type="Proteomes" id="UP000447876">
    <property type="component" value="Unassembled WGS sequence"/>
</dbReference>
<evidence type="ECO:0000313" key="2">
    <source>
        <dbReference type="Proteomes" id="UP000447876"/>
    </source>
</evidence>
<organism evidence="1 2">
    <name type="scientific">Paenibacillus woosongensis</name>
    <dbReference type="NCBI Taxonomy" id="307580"/>
    <lineage>
        <taxon>Bacteria</taxon>
        <taxon>Bacillati</taxon>
        <taxon>Bacillota</taxon>
        <taxon>Bacilli</taxon>
        <taxon>Bacillales</taxon>
        <taxon>Paenibacillaceae</taxon>
        <taxon>Paenibacillus</taxon>
    </lineage>
</organism>
<comment type="caution">
    <text evidence="1">The sequence shown here is derived from an EMBL/GenBank/DDBJ whole genome shotgun (WGS) entry which is preliminary data.</text>
</comment>
<proteinExistence type="predicted"/>
<sequence length="423" mass="48442">MKRVIRLNLTRWLPLLGSALLLLVLSGCNFMMDPKLLMKTPELSSDKETLRSVINAQLKGAVIRPRDAADISSIRVVDLNKDGIMEAVVFYETPMEKVKVHGLILENRDNTWIPKVRFDGEGQVLESFELKEVTGNGEINIVAGFSSGEKQTQKGLIVYSYTGSSVERILELPYNYFIIDDLNDDGQLDITVISLRKDQYTTITTYQYDQSFQELAKLQLEDAVSGYYNVVHGNITPDKRGIILDAISGEHSGYSIIIVMEDGQLVDLIPDQSATLKDYQIMSADVNDDGILEIGMLETPRGWEYIAFDDIPWLFSYYRWDPSNGLTFVMQQYMDLEGRFYFNLPKEWWGKVTIDIKSIKDEHINFIDIDTNATLAEIRFFSLAEWEQVKEDWELLARDNDKVIGFLSHTDLRVNKGEKEIKR</sequence>
<accession>A0A7X2Z4S9</accession>
<dbReference type="EMBL" id="WNZW01000013">
    <property type="protein sequence ID" value="MUG47512.1"/>
    <property type="molecule type" value="Genomic_DNA"/>
</dbReference>
<name>A0A7X2Z4S9_9BACL</name>
<dbReference type="SUPFAM" id="SSF69318">
    <property type="entry name" value="Integrin alpha N-terminal domain"/>
    <property type="match status" value="1"/>
</dbReference>
<dbReference type="AlphaFoldDB" id="A0A7X2Z4S9"/>
<dbReference type="OrthoDB" id="1743319at2"/>
<evidence type="ECO:0000313" key="1">
    <source>
        <dbReference type="EMBL" id="MUG47512.1"/>
    </source>
</evidence>
<reference evidence="1 2" key="1">
    <citation type="submission" date="2019-11" db="EMBL/GenBank/DDBJ databases">
        <title>Draft genome sequences of five Paenibacillus species of dairy origin.</title>
        <authorList>
            <person name="Olajide A.M."/>
            <person name="Chen S."/>
            <person name="Lapointe G."/>
        </authorList>
    </citation>
    <scope>NUCLEOTIDE SEQUENCE [LARGE SCALE GENOMIC DNA]</scope>
    <source>
        <strain evidence="1 2">12CR55</strain>
    </source>
</reference>
<dbReference type="InterPro" id="IPR028994">
    <property type="entry name" value="Integrin_alpha_N"/>
</dbReference>
<evidence type="ECO:0008006" key="3">
    <source>
        <dbReference type="Google" id="ProtNLM"/>
    </source>
</evidence>